<name>A0A979HK35_ORYSJ</name>
<protein>
    <submittedName>
        <fullName evidence="3">Uncharacterized protein</fullName>
    </submittedName>
</protein>
<evidence type="ECO:0000313" key="4">
    <source>
        <dbReference type="Proteomes" id="UP000000763"/>
    </source>
</evidence>
<organism evidence="3">
    <name type="scientific">Oryza sativa subsp. japonica</name>
    <name type="common">Rice</name>
    <dbReference type="NCBI Taxonomy" id="39947"/>
    <lineage>
        <taxon>Eukaryota</taxon>
        <taxon>Viridiplantae</taxon>
        <taxon>Streptophyta</taxon>
        <taxon>Embryophyta</taxon>
        <taxon>Tracheophyta</taxon>
        <taxon>Spermatophyta</taxon>
        <taxon>Magnoliopsida</taxon>
        <taxon>Liliopsida</taxon>
        <taxon>Poales</taxon>
        <taxon>Poaceae</taxon>
        <taxon>BOP clade</taxon>
        <taxon>Oryzoideae</taxon>
        <taxon>Oryzeae</taxon>
        <taxon>Oryzinae</taxon>
        <taxon>Oryza</taxon>
        <taxon>Oryza sativa</taxon>
    </lineage>
</organism>
<reference evidence="4" key="5">
    <citation type="journal article" date="2008" name="Nucleic Acids Res.">
        <title>The rice annotation project database (RAP-DB): 2008 update.</title>
        <authorList>
            <consortium name="The rice annotation project (RAP)"/>
        </authorList>
    </citation>
    <scope>GENOME REANNOTATION</scope>
    <source>
        <strain evidence="4">cv. Nipponbare</strain>
    </source>
</reference>
<dbReference type="AlphaFoldDB" id="A0A979HK35"/>
<dbReference type="Proteomes" id="UP000000763">
    <property type="component" value="Chromosome 3"/>
</dbReference>
<dbReference type="EMBL" id="CM000140">
    <property type="protein sequence ID" value="EAZ27642.1"/>
    <property type="molecule type" value="Genomic_DNA"/>
</dbReference>
<reference evidence="3" key="3">
    <citation type="journal article" date="2005" name="PLoS Biol.">
        <title>The genomes of Oryza sativa: a history of duplications.</title>
        <authorList>
            <person name="Yu J."/>
            <person name="Wang J."/>
            <person name="Lin W."/>
            <person name="Li S."/>
            <person name="Li H."/>
            <person name="Zhou J."/>
            <person name="Ni P."/>
            <person name="Dong W."/>
            <person name="Hu S."/>
            <person name="Zeng C."/>
            <person name="Zhang J."/>
            <person name="Zhang Y."/>
            <person name="Li R."/>
            <person name="Xu Z."/>
            <person name="Li S."/>
            <person name="Li X."/>
            <person name="Zheng H."/>
            <person name="Cong L."/>
            <person name="Lin L."/>
            <person name="Yin J."/>
            <person name="Geng J."/>
            <person name="Li G."/>
            <person name="Shi J."/>
            <person name="Liu J."/>
            <person name="Lv H."/>
            <person name="Li J."/>
            <person name="Wang J."/>
            <person name="Deng Y."/>
            <person name="Ran L."/>
            <person name="Shi X."/>
            <person name="Wang X."/>
            <person name="Wu Q."/>
            <person name="Li C."/>
            <person name="Ren X."/>
            <person name="Wang J."/>
            <person name="Wang X."/>
            <person name="Li D."/>
            <person name="Liu D."/>
            <person name="Zhang X."/>
            <person name="Ji Z."/>
            <person name="Zhao W."/>
            <person name="Sun Y."/>
            <person name="Zhang Z."/>
            <person name="Bao J."/>
            <person name="Han Y."/>
            <person name="Dong L."/>
            <person name="Ji J."/>
            <person name="Chen P."/>
            <person name="Wu S."/>
            <person name="Liu J."/>
            <person name="Xiao Y."/>
            <person name="Bu D."/>
            <person name="Tan J."/>
            <person name="Yang L."/>
            <person name="Ye C."/>
            <person name="Zhang J."/>
            <person name="Xu J."/>
            <person name="Zhou Y."/>
            <person name="Yu Y."/>
            <person name="Zhang B."/>
            <person name="Zhuang S."/>
            <person name="Wei H."/>
            <person name="Liu B."/>
            <person name="Lei M."/>
            <person name="Yu H."/>
            <person name="Li Y."/>
            <person name="Xu H."/>
            <person name="Wei S."/>
            <person name="He X."/>
            <person name="Fang L."/>
            <person name="Zhang Z."/>
            <person name="Zhang Y."/>
            <person name="Huang X."/>
            <person name="Su Z."/>
            <person name="Tong W."/>
            <person name="Li J."/>
            <person name="Tong Z."/>
            <person name="Li S."/>
            <person name="Ye J."/>
            <person name="Wang L."/>
            <person name="Fang L."/>
            <person name="Lei T."/>
            <person name="Chen C."/>
            <person name="Chen H."/>
            <person name="Xu Z."/>
            <person name="Li H."/>
            <person name="Huang H."/>
            <person name="Zhang F."/>
            <person name="Xu H."/>
            <person name="Li N."/>
            <person name="Zhao C."/>
            <person name="Li S."/>
            <person name="Dong L."/>
            <person name="Huang Y."/>
            <person name="Li L."/>
            <person name="Xi Y."/>
            <person name="Qi Q."/>
            <person name="Li W."/>
            <person name="Zhang B."/>
            <person name="Hu W."/>
            <person name="Zhang Y."/>
            <person name="Tian X."/>
            <person name="Jiao Y."/>
            <person name="Liang X."/>
            <person name="Jin J."/>
            <person name="Gao L."/>
            <person name="Zheng W."/>
            <person name="Hao B."/>
            <person name="Liu S."/>
            <person name="Wang W."/>
            <person name="Yuan L."/>
            <person name="Cao M."/>
            <person name="McDermott J."/>
            <person name="Samudrala R."/>
            <person name="Wang J."/>
            <person name="Wong G.K."/>
            <person name="Yang H."/>
        </authorList>
    </citation>
    <scope>NUCLEOTIDE SEQUENCE [LARGE SCALE GENOMIC DNA]</scope>
</reference>
<accession>A0A979HK35</accession>
<dbReference type="Proteomes" id="UP000007752">
    <property type="component" value="Chromosome 3"/>
</dbReference>
<reference evidence="4" key="2">
    <citation type="journal article" date="2005" name="Nature">
        <title>The map-based sequence of the rice genome.</title>
        <authorList>
            <consortium name="International rice genome sequencing project (IRGSP)"/>
            <person name="Matsumoto T."/>
            <person name="Wu J."/>
            <person name="Kanamori H."/>
            <person name="Katayose Y."/>
            <person name="Fujisawa M."/>
            <person name="Namiki N."/>
            <person name="Mizuno H."/>
            <person name="Yamamoto K."/>
            <person name="Antonio B.A."/>
            <person name="Baba T."/>
            <person name="Sakata K."/>
            <person name="Nagamura Y."/>
            <person name="Aoki H."/>
            <person name="Arikawa K."/>
            <person name="Arita K."/>
            <person name="Bito T."/>
            <person name="Chiden Y."/>
            <person name="Fujitsuka N."/>
            <person name="Fukunaka R."/>
            <person name="Hamada M."/>
            <person name="Harada C."/>
            <person name="Hayashi A."/>
            <person name="Hijishita S."/>
            <person name="Honda M."/>
            <person name="Hosokawa S."/>
            <person name="Ichikawa Y."/>
            <person name="Idonuma A."/>
            <person name="Iijima M."/>
            <person name="Ikeda M."/>
            <person name="Ikeno M."/>
            <person name="Ito K."/>
            <person name="Ito S."/>
            <person name="Ito T."/>
            <person name="Ito Y."/>
            <person name="Ito Y."/>
            <person name="Iwabuchi A."/>
            <person name="Kamiya K."/>
            <person name="Karasawa W."/>
            <person name="Kurita K."/>
            <person name="Katagiri S."/>
            <person name="Kikuta A."/>
            <person name="Kobayashi H."/>
            <person name="Kobayashi N."/>
            <person name="Machita K."/>
            <person name="Maehara T."/>
            <person name="Masukawa M."/>
            <person name="Mizubayashi T."/>
            <person name="Mukai Y."/>
            <person name="Nagasaki H."/>
            <person name="Nagata Y."/>
            <person name="Naito S."/>
            <person name="Nakashima M."/>
            <person name="Nakama Y."/>
            <person name="Nakamichi Y."/>
            <person name="Nakamura M."/>
            <person name="Meguro A."/>
            <person name="Negishi M."/>
            <person name="Ohta I."/>
            <person name="Ohta T."/>
            <person name="Okamoto M."/>
            <person name="Ono N."/>
            <person name="Saji S."/>
            <person name="Sakaguchi M."/>
            <person name="Sakai K."/>
            <person name="Shibata M."/>
            <person name="Shimokawa T."/>
            <person name="Song J."/>
            <person name="Takazaki Y."/>
            <person name="Terasawa K."/>
            <person name="Tsugane M."/>
            <person name="Tsuji K."/>
            <person name="Ueda S."/>
            <person name="Waki K."/>
            <person name="Yamagata H."/>
            <person name="Yamamoto M."/>
            <person name="Yamamoto S."/>
            <person name="Yamane H."/>
            <person name="Yoshiki S."/>
            <person name="Yoshihara R."/>
            <person name="Yukawa K."/>
            <person name="Zhong H."/>
            <person name="Yano M."/>
            <person name="Yuan Q."/>
            <person name="Ouyang S."/>
            <person name="Liu J."/>
            <person name="Jones K.M."/>
            <person name="Gansberger K."/>
            <person name="Moffat K."/>
            <person name="Hill J."/>
            <person name="Bera J."/>
            <person name="Fadrosh D."/>
            <person name="Jin S."/>
            <person name="Johri S."/>
            <person name="Kim M."/>
            <person name="Overton L."/>
            <person name="Reardon M."/>
            <person name="Tsitrin T."/>
            <person name="Vuong H."/>
            <person name="Weaver B."/>
            <person name="Ciecko A."/>
            <person name="Tallon L."/>
            <person name="Jackson J."/>
            <person name="Pai G."/>
            <person name="Aken S.V."/>
            <person name="Utterback T."/>
            <person name="Reidmuller S."/>
            <person name="Feldblyum T."/>
            <person name="Hsiao J."/>
            <person name="Zismann V."/>
            <person name="Iobst S."/>
            <person name="de Vazeille A.R."/>
            <person name="Buell C.R."/>
            <person name="Ying K."/>
            <person name="Li Y."/>
            <person name="Lu T."/>
            <person name="Huang Y."/>
            <person name="Zhao Q."/>
            <person name="Feng Q."/>
            <person name="Zhang L."/>
            <person name="Zhu J."/>
            <person name="Weng Q."/>
            <person name="Mu J."/>
            <person name="Lu Y."/>
            <person name="Fan D."/>
            <person name="Liu Y."/>
            <person name="Guan J."/>
            <person name="Zhang Y."/>
            <person name="Yu S."/>
            <person name="Liu X."/>
            <person name="Zhang Y."/>
            <person name="Hong G."/>
            <person name="Han B."/>
            <person name="Choisne N."/>
            <person name="Demange N."/>
            <person name="Orjeda G."/>
            <person name="Samain S."/>
            <person name="Cattolico L."/>
            <person name="Pelletier E."/>
            <person name="Couloux A."/>
            <person name="Segurens B."/>
            <person name="Wincker P."/>
            <person name="D'Hont A."/>
            <person name="Scarpelli C."/>
            <person name="Weissenbach J."/>
            <person name="Salanoubat M."/>
            <person name="Quetier F."/>
            <person name="Yu Y."/>
            <person name="Kim H.R."/>
            <person name="Rambo T."/>
            <person name="Currie J."/>
            <person name="Collura K."/>
            <person name="Luo M."/>
            <person name="Yang T."/>
            <person name="Ammiraju J.S.S."/>
            <person name="Engler F."/>
            <person name="Soderlund C."/>
            <person name="Wing R.A."/>
            <person name="Palmer L.E."/>
            <person name="de la Bastide M."/>
            <person name="Spiegel L."/>
            <person name="Nascimento L."/>
            <person name="Zutavern T."/>
            <person name="O'Shaughnessy A."/>
            <person name="Dike S."/>
            <person name="Dedhia N."/>
            <person name="Preston R."/>
            <person name="Balija V."/>
            <person name="McCombie W.R."/>
            <person name="Chow T."/>
            <person name="Chen H."/>
            <person name="Chung M."/>
            <person name="Chen C."/>
            <person name="Shaw J."/>
            <person name="Wu H."/>
            <person name="Hsiao K."/>
            <person name="Chao Y."/>
            <person name="Chu M."/>
            <person name="Cheng C."/>
            <person name="Hour A."/>
            <person name="Lee P."/>
            <person name="Lin S."/>
            <person name="Lin Y."/>
            <person name="Liou J."/>
            <person name="Liu S."/>
            <person name="Hsing Y."/>
            <person name="Raghuvanshi S."/>
            <person name="Mohanty A."/>
            <person name="Bharti A.K."/>
            <person name="Gaur A."/>
            <person name="Gupta V."/>
            <person name="Kumar D."/>
            <person name="Ravi V."/>
            <person name="Vij S."/>
            <person name="Kapur A."/>
            <person name="Khurana P."/>
            <person name="Khurana P."/>
            <person name="Khurana J.P."/>
            <person name="Tyagi A.K."/>
            <person name="Gaikwad K."/>
            <person name="Singh A."/>
            <person name="Dalal V."/>
            <person name="Srivastava S."/>
            <person name="Dixit A."/>
            <person name="Pal A.K."/>
            <person name="Ghazi I.A."/>
            <person name="Yadav M."/>
            <person name="Pandit A."/>
            <person name="Bhargava A."/>
            <person name="Sureshbabu K."/>
            <person name="Batra K."/>
            <person name="Sharma T.R."/>
            <person name="Mohapatra T."/>
            <person name="Singh N.K."/>
            <person name="Messing J."/>
            <person name="Nelson A.B."/>
            <person name="Fuks G."/>
            <person name="Kavchok S."/>
            <person name="Keizer G."/>
            <person name="Linton E."/>
            <person name="Llaca V."/>
            <person name="Song R."/>
            <person name="Tanyolac B."/>
            <person name="Young S."/>
            <person name="Ho-Il K."/>
            <person name="Hahn J.H."/>
            <person name="Sangsakoo G."/>
            <person name="Vanavichit A."/>
            <person name="de Mattos Luiz.A.T."/>
            <person name="Zimmer P.D."/>
            <person name="Malone G."/>
            <person name="Dellagostin O."/>
            <person name="de Oliveira A.C."/>
            <person name="Bevan M."/>
            <person name="Bancroft I."/>
            <person name="Minx P."/>
            <person name="Cordum H."/>
            <person name="Wilson R."/>
            <person name="Cheng Z."/>
            <person name="Jin W."/>
            <person name="Jiang J."/>
            <person name="Leong S.A."/>
            <person name="Iwama H."/>
            <person name="Gojobori T."/>
            <person name="Itoh T."/>
            <person name="Niimura Y."/>
            <person name="Fujii Y."/>
            <person name="Habara T."/>
            <person name="Sakai H."/>
            <person name="Sato Y."/>
            <person name="Wilson G."/>
            <person name="Kumar K."/>
            <person name="McCouch S."/>
            <person name="Juretic N."/>
            <person name="Hoen D."/>
            <person name="Wright S."/>
            <person name="Bruskiewich R."/>
            <person name="Bureau T."/>
            <person name="Miyao A."/>
            <person name="Hirochika H."/>
            <person name="Nishikawa T."/>
            <person name="Kadowaki K."/>
            <person name="Sugiura M."/>
            <person name="Burr B."/>
            <person name="Sasaki T."/>
        </authorList>
    </citation>
    <scope>NUCLEOTIDE SEQUENCE [LARGE SCALE GENOMIC DNA]</scope>
    <source>
        <strain evidence="4">cv. Nipponbare</strain>
    </source>
</reference>
<gene>
    <name evidence="3" type="ORF">OsJ_11587</name>
    <name evidence="2" type="ORF">OSJNBb0085A04.5</name>
</gene>
<reference evidence="2" key="4">
    <citation type="submission" date="2006-01" db="EMBL/GenBank/DDBJ databases">
        <title>Oryza sativa chromosome 3 BAC OSJNBb0085A04 genomic sequence.</title>
        <authorList>
            <person name="Buell C.R."/>
            <person name="Yuan Q."/>
            <person name="Ouyang S."/>
            <person name="Liu J."/>
            <person name="Wang A."/>
            <person name="Maiti R."/>
            <person name="Jones K.M."/>
            <person name="Tallon L.J."/>
            <person name="Feldblyum T.V."/>
            <person name="Tsitrin T."/>
            <person name="Bera J.J."/>
            <person name="Kim M.M."/>
            <person name="Jin S."/>
            <person name="Fadrosh D."/>
            <person name="Vuong H."/>
            <person name="Overton II L.L."/>
            <person name="Reardon M."/>
            <person name="Weaver B."/>
            <person name="Johri S."/>
            <person name="Utterback T.R."/>
            <person name="Pai G."/>
            <person name="Smith S."/>
            <person name="Wortman J."/>
            <person name="Haas B.J."/>
            <person name="Zhu W."/>
            <person name="Yang Q."/>
            <person name="Koo H."/>
            <person name="Zismann V."/>
            <person name="Hsiao J."/>
            <person name="Quackenbush J."/>
            <person name="White O."/>
            <person name="Salzberg S.L."/>
            <person name="Fraser C.M."/>
        </authorList>
    </citation>
    <scope>NUCLEOTIDE SEQUENCE</scope>
</reference>
<evidence type="ECO:0000313" key="3">
    <source>
        <dbReference type="EMBL" id="EAZ27642.1"/>
    </source>
</evidence>
<reference evidence="2" key="1">
    <citation type="submission" date="2004-10" db="EMBL/GenBank/DDBJ databases">
        <authorList>
            <person name="Buell R."/>
            <person name="Liu J."/>
            <person name="Childs K."/>
            <person name="Zaborsky J."/>
            <person name="Tallon L."/>
            <person name="Wirtz U."/>
            <person name="Wei F."/>
            <person name="Kuang H."/>
            <person name="Zhang P."/>
            <person name="Marano M."/>
            <person name="Baker B."/>
        </authorList>
    </citation>
    <scope>NUCLEOTIDE SEQUENCE</scope>
</reference>
<reference evidence="3" key="6">
    <citation type="submission" date="2008-12" db="EMBL/GenBank/DDBJ databases">
        <title>Improved gene annotation of the rice (Oryza sativa) genomes.</title>
        <authorList>
            <person name="Wang J."/>
            <person name="Li R."/>
            <person name="Fan W."/>
            <person name="Huang Q."/>
            <person name="Zhang J."/>
            <person name="Zhou Y."/>
            <person name="Hu Y."/>
            <person name="Zi S."/>
            <person name="Li J."/>
            <person name="Ni P."/>
            <person name="Zheng H."/>
            <person name="Zhang Y."/>
            <person name="Zhao M."/>
            <person name="Hao Q."/>
            <person name="McDermott J."/>
            <person name="Samudrala R."/>
            <person name="Kristiansen K."/>
            <person name="Wong G.K.-S."/>
        </authorList>
    </citation>
    <scope>NUCLEOTIDE SEQUENCE</scope>
</reference>
<sequence length="168" mass="18234">MQKLVEKKGIDLQIANVQNEDHPFLELVPITPPFADFFFSESVHSLKFCKAASNFVKMSRLTAACLEVMRHGSCAAVCAPGAARWTPSRRGMASRPGEKVEGRSSTVRKGAWRRWRGTTGWVDSVGSGTPDSGSATAAEGRRWLAGLAHLAARQAGLVGWAETEQAHR</sequence>
<proteinExistence type="predicted"/>
<dbReference type="EMBL" id="AC135502">
    <property type="protein sequence ID" value="AAV35803.1"/>
    <property type="molecule type" value="Genomic_DNA"/>
</dbReference>
<evidence type="ECO:0000256" key="1">
    <source>
        <dbReference type="SAM" id="MobiDB-lite"/>
    </source>
</evidence>
<feature type="region of interest" description="Disordered" evidence="1">
    <location>
        <begin position="86"/>
        <end position="109"/>
    </location>
</feature>
<evidence type="ECO:0000313" key="2">
    <source>
        <dbReference type="EMBL" id="AAV35803.1"/>
    </source>
</evidence>
<accession>A3AK03</accession>